<dbReference type="STRING" id="395961.Cyan7425_3929"/>
<proteinExistence type="predicted"/>
<gene>
    <name evidence="1" type="ordered locus">Cyan7425_3929</name>
</gene>
<evidence type="ECO:0000313" key="1">
    <source>
        <dbReference type="EMBL" id="ACL46246.1"/>
    </source>
</evidence>
<sequence>MDHPDPGENPWQPAALLIQPAFIRLIDQLRKRLETSDWKGSYETLEIYPDDGNDPATAAEMPQVFYWLYLERQDRRLRMNLWELCYQICFSDYHPCLDREGIADFQVGEVQTDLSLFDPEGDIDWHQLDRKAYRVVEEAFQTLSLD</sequence>
<dbReference type="OrthoDB" id="461689at2"/>
<dbReference type="KEGG" id="cyn:Cyan7425_3929"/>
<organism evidence="1">
    <name type="scientific">Cyanothece sp. (strain PCC 7425 / ATCC 29141)</name>
    <dbReference type="NCBI Taxonomy" id="395961"/>
    <lineage>
        <taxon>Bacteria</taxon>
        <taxon>Bacillati</taxon>
        <taxon>Cyanobacteriota</taxon>
        <taxon>Cyanophyceae</taxon>
        <taxon>Gomontiellales</taxon>
        <taxon>Cyanothecaceae</taxon>
        <taxon>Cyanothece</taxon>
    </lineage>
</organism>
<reference evidence="1" key="1">
    <citation type="submission" date="2009-01" db="EMBL/GenBank/DDBJ databases">
        <title>Complete sequence of chromosome Cyanothece sp. PCC 7425.</title>
        <authorList>
            <consortium name="US DOE Joint Genome Institute"/>
            <person name="Lucas S."/>
            <person name="Copeland A."/>
            <person name="Lapidus A."/>
            <person name="Glavina del Rio T."/>
            <person name="Dalin E."/>
            <person name="Tice H."/>
            <person name="Bruce D."/>
            <person name="Goodwin L."/>
            <person name="Pitluck S."/>
            <person name="Sims D."/>
            <person name="Meineke L."/>
            <person name="Brettin T."/>
            <person name="Detter J.C."/>
            <person name="Han C."/>
            <person name="Larimer F."/>
            <person name="Land M."/>
            <person name="Hauser L."/>
            <person name="Kyrpides N."/>
            <person name="Ovchinnikova G."/>
            <person name="Liberton M."/>
            <person name="Stoeckel J."/>
            <person name="Banerjee A."/>
            <person name="Singh A."/>
            <person name="Page L."/>
            <person name="Sato H."/>
            <person name="Zhao L."/>
            <person name="Sherman L."/>
            <person name="Pakrasi H."/>
            <person name="Richardson P."/>
        </authorList>
    </citation>
    <scope>NUCLEOTIDE SEQUENCE</scope>
    <source>
        <strain evidence="1">PCC 7425</strain>
    </source>
</reference>
<dbReference type="HOGENOM" id="CLU_129905_0_0_3"/>
<dbReference type="EMBL" id="CP001344">
    <property type="protein sequence ID" value="ACL46246.1"/>
    <property type="molecule type" value="Genomic_DNA"/>
</dbReference>
<protein>
    <submittedName>
        <fullName evidence="1">Uncharacterized protein</fullName>
    </submittedName>
</protein>
<dbReference type="AlphaFoldDB" id="B8HUP4"/>
<dbReference type="eggNOG" id="ENOG5032UBP">
    <property type="taxonomic scope" value="Bacteria"/>
</dbReference>
<accession>B8HUP4</accession>
<name>B8HUP4_CYAP4</name>